<dbReference type="PANTHER" id="PTHR31920">
    <property type="entry name" value="B3 DOMAIN-CONTAINING"/>
    <property type="match status" value="1"/>
</dbReference>
<evidence type="ECO:0000256" key="4">
    <source>
        <dbReference type="ARBA" id="ARBA00023242"/>
    </source>
</evidence>
<keyword evidence="7" id="KW-1185">Reference proteome</keyword>
<dbReference type="PROSITE" id="PS50863">
    <property type="entry name" value="B3"/>
    <property type="match status" value="1"/>
</dbReference>
<organism evidence="6 7">
    <name type="scientific">Taxus chinensis</name>
    <name type="common">Chinese yew</name>
    <name type="synonym">Taxus wallichiana var. chinensis</name>
    <dbReference type="NCBI Taxonomy" id="29808"/>
    <lineage>
        <taxon>Eukaryota</taxon>
        <taxon>Viridiplantae</taxon>
        <taxon>Streptophyta</taxon>
        <taxon>Embryophyta</taxon>
        <taxon>Tracheophyta</taxon>
        <taxon>Spermatophyta</taxon>
        <taxon>Pinopsida</taxon>
        <taxon>Pinidae</taxon>
        <taxon>Conifers II</taxon>
        <taxon>Cupressales</taxon>
        <taxon>Taxaceae</taxon>
        <taxon>Taxus</taxon>
    </lineage>
</organism>
<evidence type="ECO:0000313" key="6">
    <source>
        <dbReference type="EMBL" id="KAH9309577.1"/>
    </source>
</evidence>
<dbReference type="GO" id="GO:0003677">
    <property type="term" value="F:DNA binding"/>
    <property type="evidence" value="ECO:0007669"/>
    <property type="project" value="UniProtKB-KW"/>
</dbReference>
<gene>
    <name evidence="6" type="ORF">KI387_037488</name>
</gene>
<evidence type="ECO:0000313" key="7">
    <source>
        <dbReference type="Proteomes" id="UP000824469"/>
    </source>
</evidence>
<dbReference type="SUPFAM" id="SSF101936">
    <property type="entry name" value="DNA-binding pseudobarrel domain"/>
    <property type="match status" value="1"/>
</dbReference>
<dbReference type="CDD" id="cd10017">
    <property type="entry name" value="B3_DNA"/>
    <property type="match status" value="1"/>
</dbReference>
<feature type="non-terminal residue" evidence="6">
    <location>
        <position position="190"/>
    </location>
</feature>
<dbReference type="Pfam" id="PF02362">
    <property type="entry name" value="B3"/>
    <property type="match status" value="1"/>
</dbReference>
<proteinExistence type="predicted"/>
<name>A0AA38L6F9_TAXCH</name>
<dbReference type="OMA" id="WNIAISS"/>
<dbReference type="Proteomes" id="UP000824469">
    <property type="component" value="Unassembled WGS sequence"/>
</dbReference>
<dbReference type="InterPro" id="IPR015300">
    <property type="entry name" value="DNA-bd_pseudobarrel_sf"/>
</dbReference>
<dbReference type="AlphaFoldDB" id="A0AA38L6F9"/>
<keyword evidence="2" id="KW-0238">DNA-binding</keyword>
<evidence type="ECO:0000256" key="3">
    <source>
        <dbReference type="ARBA" id="ARBA00023163"/>
    </source>
</evidence>
<dbReference type="SMART" id="SM01019">
    <property type="entry name" value="B3"/>
    <property type="match status" value="1"/>
</dbReference>
<dbReference type="PANTHER" id="PTHR31920:SF132">
    <property type="entry name" value="TF-B3 DOMAIN-CONTAINING PROTEIN"/>
    <property type="match status" value="1"/>
</dbReference>
<comment type="caution">
    <text evidence="6">The sequence shown here is derived from an EMBL/GenBank/DDBJ whole genome shotgun (WGS) entry which is preliminary data.</text>
</comment>
<keyword evidence="1" id="KW-0805">Transcription regulation</keyword>
<feature type="non-terminal residue" evidence="6">
    <location>
        <position position="1"/>
    </location>
</feature>
<protein>
    <recommendedName>
        <fullName evidence="5">TF-B3 domain-containing protein</fullName>
    </recommendedName>
</protein>
<dbReference type="Gene3D" id="2.40.330.10">
    <property type="entry name" value="DNA-binding pseudobarrel domain"/>
    <property type="match status" value="1"/>
</dbReference>
<feature type="domain" description="TF-B3" evidence="5">
    <location>
        <begin position="43"/>
        <end position="136"/>
    </location>
</feature>
<dbReference type="EMBL" id="JAHRHJ020000007">
    <property type="protein sequence ID" value="KAH9309577.1"/>
    <property type="molecule type" value="Genomic_DNA"/>
</dbReference>
<keyword evidence="4" id="KW-0539">Nucleus</keyword>
<accession>A0AA38L6F9</accession>
<dbReference type="InterPro" id="IPR003340">
    <property type="entry name" value="B3_DNA-bd"/>
</dbReference>
<evidence type="ECO:0000259" key="5">
    <source>
        <dbReference type="PROSITE" id="PS50863"/>
    </source>
</evidence>
<sequence length="190" mass="21987">VFASGFSMEDEETGEFLLPCRLCSERCFKNRSKHKNRECYNGCAYFFKIMLGDYAEKLRVPPAFVPKLTIEVGENVVLQGPSGEEWVVKLWGTDKKLEFSHGWENFVHHHGIEFGDFLVFKYICESNFKVRIFGRNGCVKNITVCEHKKINTDGERMDGKEFIDLVSEECNVDAKVMSQNQRRKAEPFSH</sequence>
<reference evidence="6 7" key="1">
    <citation type="journal article" date="2021" name="Nat. Plants">
        <title>The Taxus genome provides insights into paclitaxel biosynthesis.</title>
        <authorList>
            <person name="Xiong X."/>
            <person name="Gou J."/>
            <person name="Liao Q."/>
            <person name="Li Y."/>
            <person name="Zhou Q."/>
            <person name="Bi G."/>
            <person name="Li C."/>
            <person name="Du R."/>
            <person name="Wang X."/>
            <person name="Sun T."/>
            <person name="Guo L."/>
            <person name="Liang H."/>
            <person name="Lu P."/>
            <person name="Wu Y."/>
            <person name="Zhang Z."/>
            <person name="Ro D.K."/>
            <person name="Shang Y."/>
            <person name="Huang S."/>
            <person name="Yan J."/>
        </authorList>
    </citation>
    <scope>NUCLEOTIDE SEQUENCE [LARGE SCALE GENOMIC DNA]</scope>
    <source>
        <strain evidence="6">Ta-2019</strain>
    </source>
</reference>
<dbReference type="InterPro" id="IPR050655">
    <property type="entry name" value="Plant_B3_domain"/>
</dbReference>
<evidence type="ECO:0000256" key="2">
    <source>
        <dbReference type="ARBA" id="ARBA00023125"/>
    </source>
</evidence>
<evidence type="ECO:0000256" key="1">
    <source>
        <dbReference type="ARBA" id="ARBA00023015"/>
    </source>
</evidence>
<keyword evidence="3" id="KW-0804">Transcription</keyword>